<feature type="compositionally biased region" description="Basic and acidic residues" evidence="1">
    <location>
        <begin position="1004"/>
        <end position="1018"/>
    </location>
</feature>
<feature type="compositionally biased region" description="Basic and acidic residues" evidence="1">
    <location>
        <begin position="1315"/>
        <end position="1328"/>
    </location>
</feature>
<feature type="compositionally biased region" description="Basic and acidic residues" evidence="1">
    <location>
        <begin position="1131"/>
        <end position="1145"/>
    </location>
</feature>
<evidence type="ECO:0008006" key="4">
    <source>
        <dbReference type="Google" id="ProtNLM"/>
    </source>
</evidence>
<feature type="region of interest" description="Disordered" evidence="1">
    <location>
        <begin position="1248"/>
        <end position="1277"/>
    </location>
</feature>
<proteinExistence type="predicted"/>
<feature type="compositionally biased region" description="Basic and acidic residues" evidence="1">
    <location>
        <begin position="814"/>
        <end position="848"/>
    </location>
</feature>
<feature type="compositionally biased region" description="Polar residues" evidence="1">
    <location>
        <begin position="386"/>
        <end position="404"/>
    </location>
</feature>
<name>A0AAV8U6T1_9ROSI</name>
<feature type="region of interest" description="Disordered" evidence="1">
    <location>
        <begin position="227"/>
        <end position="317"/>
    </location>
</feature>
<feature type="compositionally biased region" description="Polar residues" evidence="1">
    <location>
        <begin position="236"/>
        <end position="290"/>
    </location>
</feature>
<feature type="region of interest" description="Disordered" evidence="1">
    <location>
        <begin position="1304"/>
        <end position="1346"/>
    </location>
</feature>
<dbReference type="EMBL" id="JAIWQS010000001">
    <property type="protein sequence ID" value="KAJ8773889.1"/>
    <property type="molecule type" value="Genomic_DNA"/>
</dbReference>
<feature type="compositionally biased region" description="Basic and acidic residues" evidence="1">
    <location>
        <begin position="1106"/>
        <end position="1123"/>
    </location>
</feature>
<feature type="region of interest" description="Disordered" evidence="1">
    <location>
        <begin position="814"/>
        <end position="957"/>
    </location>
</feature>
<feature type="region of interest" description="Disordered" evidence="1">
    <location>
        <begin position="1001"/>
        <end position="1025"/>
    </location>
</feature>
<feature type="compositionally biased region" description="Basic and acidic residues" evidence="1">
    <location>
        <begin position="291"/>
        <end position="300"/>
    </location>
</feature>
<dbReference type="PANTHER" id="PTHR31008:SF15">
    <property type="entry name" value="GPI-ANCHORED ADHESIN-LIKE PROTEIN"/>
    <property type="match status" value="1"/>
</dbReference>
<comment type="caution">
    <text evidence="2">The sequence shown here is derived from an EMBL/GenBank/DDBJ whole genome shotgun (WGS) entry which is preliminary data.</text>
</comment>
<feature type="region of interest" description="Disordered" evidence="1">
    <location>
        <begin position="675"/>
        <end position="701"/>
    </location>
</feature>
<feature type="compositionally biased region" description="Polar residues" evidence="1">
    <location>
        <begin position="681"/>
        <end position="699"/>
    </location>
</feature>
<feature type="region of interest" description="Disordered" evidence="1">
    <location>
        <begin position="1106"/>
        <end position="1175"/>
    </location>
</feature>
<dbReference type="PANTHER" id="PTHR31008">
    <property type="entry name" value="COP1-INTERACTING PROTEIN-RELATED"/>
    <property type="match status" value="1"/>
</dbReference>
<evidence type="ECO:0000313" key="2">
    <source>
        <dbReference type="EMBL" id="KAJ8773889.1"/>
    </source>
</evidence>
<feature type="region of interest" description="Disordered" evidence="1">
    <location>
        <begin position="380"/>
        <end position="434"/>
    </location>
</feature>
<evidence type="ECO:0000256" key="1">
    <source>
        <dbReference type="SAM" id="MobiDB-lite"/>
    </source>
</evidence>
<sequence length="1401" mass="155496">MKSDMPIDYAVFQLSPKQTRCELFVSSKGNTEKLASGLVKPFVTHLKFVEEDVGQAAHSIKLEVEGQRKHEGWFTKGTLERFVRFVSTPEVLEMVNTLDVEMSQLEAARKIYSQGAGDQFSGALAGDGIGIIAGADATKKELLRAMDVRLAAVRQDLTAACARASAAGFNPDTVTELQLFADCFGAHRLNDSCTKFISLCQRRPEMISPWKPHIEDEVVRSSWGSDMSIDDLTEEPTGSHTARANQLPSQNKVQHHQAGQEQQNLEKAQRCLTQSRPEQTNSLVSVNQKQNSEEEAKKDGVTASSQNHPSQPGRRLSVQDRINLFENKQKENSGGKPVVVGRSAELRRLSSDASSASGPEKAVLRRWSGASDMSIDLGNDRKDSIFTDSPALTPSSGSLSQNRSGVIFGSSDDLKDQKGLNDTSSSYKNEAKKDQTELLTRSGFGVKDEEVGCKVNISWKDQAALQTQVKFLTGKGERVLEDHLVGEKGNSGREEKTIGVTGLVGSEGKSRGFQEKLENITFKNQASLQSQIGSSVYRVGEAELGNRVEGIDLKDQPRNKFRVSHSHSQSLSGQFEVGIGVRVKELSQPKAEGMQPNSQLEWGLPTGESDLVGKKDFTLPEKEAKEEDLEIPKMKVQKPFFASPEQIRKMQSRDECGRILDEAVLPSKKASEIQESFGAAQASSMETSQRVRQSKGNQELNDELKMKANELEKLFAEHKLRIPGDQSASTRKLAASSQYPKPAVVGMPLAQIEEKKPIIEPIENPNNMSELRTPEMKMVNNQGYDITPDQNIAQISLSDDSRGKLYERYMQKRDAKLREEWSTKRVEKEAKLKAMQDSLERNRSEMKARLFASANKQNTTRRQADSLRKSNVHSTLKKEQQPVDLTQSEEDENSEFSEQKYYGQDKSFSEASFVDDSSKNSNKRPFTSRSIPSSTPRTTVVPVQRSSSKISNSNTGRRRMQLENPLVQSVPNFSDLRKENTKPSSGVSKMANRTQLRTYTRSRSTNEDIHLTKEEKPRRSQSLRKSVAVTGECKDISFLNADSVILAPLKFDDDRGEQGFHEKFAKPMEPRPFLRKGDGRGPRGGASADKLKASVASHIFVHEDQSKESLYEVGDSNHARQRGEEEEEEGRLESPELEDCAKLDNGKASLSQESDKMIMSGSENGDSLRSLSHIDPSPVAELPASVPSSFYAVGSFQDSPGESPVSWNSRMHPFSYQLETSDIDAAVDSPIGSPASWNSHPLNRAEADAARMRKKWGSAQKPILLTNSSHNQSRKDVTKGFKRLLKFGRKSRGTDNLVDWISATTSEGDDDTEDGRDPASRSSEDLRKSRMGFSQSHPSDDSFNESELFNEHVQILRSSIPAPPANFKLRDDQIFGSSIKAPRSFFSLSTFRSKGSDSKPR</sequence>
<feature type="compositionally biased region" description="Low complexity" evidence="1">
    <location>
        <begin position="924"/>
        <end position="946"/>
    </location>
</feature>
<accession>A0AAV8U6T1</accession>
<gene>
    <name evidence="2" type="ORF">K2173_009320</name>
</gene>
<protein>
    <recommendedName>
        <fullName evidence="4">COP1-interacting protein 7</fullName>
    </recommendedName>
</protein>
<dbReference type="Proteomes" id="UP001159364">
    <property type="component" value="Linkage Group LG01"/>
</dbReference>
<feature type="region of interest" description="Disordered" evidence="1">
    <location>
        <begin position="1062"/>
        <end position="1090"/>
    </location>
</feature>
<reference evidence="2 3" key="1">
    <citation type="submission" date="2021-09" db="EMBL/GenBank/DDBJ databases">
        <title>Genomic insights and catalytic innovation underlie evolution of tropane alkaloids biosynthesis.</title>
        <authorList>
            <person name="Wang Y.-J."/>
            <person name="Tian T."/>
            <person name="Huang J.-P."/>
            <person name="Huang S.-X."/>
        </authorList>
    </citation>
    <scope>NUCLEOTIDE SEQUENCE [LARGE SCALE GENOMIC DNA]</scope>
    <source>
        <strain evidence="2">KIB-2018</strain>
        <tissue evidence="2">Leaf</tissue>
    </source>
</reference>
<organism evidence="2 3">
    <name type="scientific">Erythroxylum novogranatense</name>
    <dbReference type="NCBI Taxonomy" id="1862640"/>
    <lineage>
        <taxon>Eukaryota</taxon>
        <taxon>Viridiplantae</taxon>
        <taxon>Streptophyta</taxon>
        <taxon>Embryophyta</taxon>
        <taxon>Tracheophyta</taxon>
        <taxon>Spermatophyta</taxon>
        <taxon>Magnoliopsida</taxon>
        <taxon>eudicotyledons</taxon>
        <taxon>Gunneridae</taxon>
        <taxon>Pentapetalae</taxon>
        <taxon>rosids</taxon>
        <taxon>fabids</taxon>
        <taxon>Malpighiales</taxon>
        <taxon>Erythroxylaceae</taxon>
        <taxon>Erythroxylum</taxon>
    </lineage>
</organism>
<keyword evidence="3" id="KW-1185">Reference proteome</keyword>
<evidence type="ECO:0000313" key="3">
    <source>
        <dbReference type="Proteomes" id="UP001159364"/>
    </source>
</evidence>
<feature type="compositionally biased region" description="Polar residues" evidence="1">
    <location>
        <begin position="1161"/>
        <end position="1170"/>
    </location>
</feature>